<organism evidence="1">
    <name type="scientific">Phage sp. ct17O1</name>
    <dbReference type="NCBI Taxonomy" id="2825789"/>
    <lineage>
        <taxon>Viruses</taxon>
    </lineage>
</organism>
<protein>
    <submittedName>
        <fullName evidence="1">RecT protein</fullName>
    </submittedName>
</protein>
<dbReference type="NCBIfam" id="TIGR01913">
    <property type="entry name" value="bet_lambda"/>
    <property type="match status" value="1"/>
</dbReference>
<dbReference type="EMBL" id="BK015448">
    <property type="protein sequence ID" value="DAE07333.1"/>
    <property type="molecule type" value="Genomic_DNA"/>
</dbReference>
<dbReference type="GO" id="GO:0006310">
    <property type="term" value="P:DNA recombination"/>
    <property type="evidence" value="ECO:0007669"/>
    <property type="project" value="InterPro"/>
</dbReference>
<dbReference type="InterPro" id="IPR018330">
    <property type="entry name" value="RecT_fam"/>
</dbReference>
<proteinExistence type="predicted"/>
<accession>A0A8S5PL85</accession>
<dbReference type="Pfam" id="PF03837">
    <property type="entry name" value="RecT"/>
    <property type="match status" value="2"/>
</dbReference>
<dbReference type="InterPro" id="IPR010183">
    <property type="entry name" value="Phage_lambda_Bet"/>
</dbReference>
<dbReference type="GO" id="GO:0003677">
    <property type="term" value="F:DNA binding"/>
    <property type="evidence" value="ECO:0007669"/>
    <property type="project" value="InterPro"/>
</dbReference>
<sequence>MATTLQALSQKLANRFEIADGSDLMTTLKNTAFKGTVNDSQMTALLIVANQYGLNPWTKEIYAFPDKSNGIVPIVGVDGWARILNENPQFDGIEFDLDDEKCTCRIYRKDRSKPISVTEYMSECYRDMGPWKTHPKRMLRHKAMIQCARLAFGFTGIYDQDEADRIAEAQKEPINVTPKQNVIDVKPIEFITAEQLQTLQQLIEVTGQDVEKALAYYGADSIERLSTQSAVDFIGKLNRKLDARESAAQNNDENLGDNIPL</sequence>
<reference evidence="1" key="1">
    <citation type="journal article" date="2021" name="Proc. Natl. Acad. Sci. U.S.A.">
        <title>A Catalog of Tens of Thousands of Viruses from Human Metagenomes Reveals Hidden Associations with Chronic Diseases.</title>
        <authorList>
            <person name="Tisza M.J."/>
            <person name="Buck C.B."/>
        </authorList>
    </citation>
    <scope>NUCLEOTIDE SEQUENCE</scope>
    <source>
        <strain evidence="1">Ct17O1</strain>
    </source>
</reference>
<name>A0A8S5PL85_9VIRU</name>
<evidence type="ECO:0000313" key="1">
    <source>
        <dbReference type="EMBL" id="DAE07333.1"/>
    </source>
</evidence>